<dbReference type="GO" id="GO:0005615">
    <property type="term" value="C:extracellular space"/>
    <property type="evidence" value="ECO:0007669"/>
    <property type="project" value="InterPro"/>
</dbReference>
<dbReference type="PANTHER" id="PTHR11461">
    <property type="entry name" value="SERINE PROTEASE INHIBITOR, SERPIN"/>
    <property type="match status" value="1"/>
</dbReference>
<reference evidence="3 4" key="1">
    <citation type="submission" date="2018-11" db="EMBL/GenBank/DDBJ databases">
        <title>Sequencing the genomes of 1000 actinobacteria strains.</title>
        <authorList>
            <person name="Klenk H.-P."/>
        </authorList>
    </citation>
    <scope>NUCLEOTIDE SEQUENCE [LARGE SCALE GENOMIC DNA]</scope>
    <source>
        <strain evidence="3 4">DSM 44254</strain>
    </source>
</reference>
<dbReference type="SUPFAM" id="SSF56574">
    <property type="entry name" value="Serpins"/>
    <property type="match status" value="1"/>
</dbReference>
<evidence type="ECO:0000259" key="2">
    <source>
        <dbReference type="SMART" id="SM00093"/>
    </source>
</evidence>
<feature type="domain" description="Serpin" evidence="2">
    <location>
        <begin position="49"/>
        <end position="399"/>
    </location>
</feature>
<evidence type="ECO:0000256" key="1">
    <source>
        <dbReference type="RuleBase" id="RU000411"/>
    </source>
</evidence>
<organism evidence="3 4">
    <name type="scientific">Actinocorallia herbida</name>
    <dbReference type="NCBI Taxonomy" id="58109"/>
    <lineage>
        <taxon>Bacteria</taxon>
        <taxon>Bacillati</taxon>
        <taxon>Actinomycetota</taxon>
        <taxon>Actinomycetes</taxon>
        <taxon>Streptosporangiales</taxon>
        <taxon>Thermomonosporaceae</taxon>
        <taxon>Actinocorallia</taxon>
    </lineage>
</organism>
<dbReference type="Gene3D" id="2.30.39.10">
    <property type="entry name" value="Alpha-1-antitrypsin, domain 1"/>
    <property type="match status" value="1"/>
</dbReference>
<evidence type="ECO:0000313" key="4">
    <source>
        <dbReference type="Proteomes" id="UP000272400"/>
    </source>
</evidence>
<comment type="caution">
    <text evidence="3">The sequence shown here is derived from an EMBL/GenBank/DDBJ whole genome shotgun (WGS) entry which is preliminary data.</text>
</comment>
<dbReference type="InterPro" id="IPR023796">
    <property type="entry name" value="Serpin_dom"/>
</dbReference>
<keyword evidence="4" id="KW-1185">Reference proteome</keyword>
<dbReference type="GO" id="GO:0004867">
    <property type="term" value="F:serine-type endopeptidase inhibitor activity"/>
    <property type="evidence" value="ECO:0007669"/>
    <property type="project" value="InterPro"/>
</dbReference>
<dbReference type="Gene3D" id="2.10.310.10">
    <property type="entry name" value="Serpins superfamily"/>
    <property type="match status" value="1"/>
</dbReference>
<dbReference type="InterPro" id="IPR042178">
    <property type="entry name" value="Serpin_sf_1"/>
</dbReference>
<dbReference type="RefSeq" id="WP_170201719.1">
    <property type="nucleotide sequence ID" value="NZ_RJKE01000001.1"/>
</dbReference>
<dbReference type="Proteomes" id="UP000272400">
    <property type="component" value="Unassembled WGS sequence"/>
</dbReference>
<dbReference type="PANTHER" id="PTHR11461:SF211">
    <property type="entry name" value="GH10112P-RELATED"/>
    <property type="match status" value="1"/>
</dbReference>
<dbReference type="Gene3D" id="3.30.497.10">
    <property type="entry name" value="Antithrombin, subunit I, domain 2"/>
    <property type="match status" value="1"/>
</dbReference>
<proteinExistence type="inferred from homology"/>
<gene>
    <name evidence="3" type="ORF">EDD29_7418</name>
</gene>
<evidence type="ECO:0000313" key="3">
    <source>
        <dbReference type="EMBL" id="ROO89713.1"/>
    </source>
</evidence>
<dbReference type="AlphaFoldDB" id="A0A3N1D849"/>
<comment type="similarity">
    <text evidence="1">Belongs to the serpin family.</text>
</comment>
<dbReference type="InterPro" id="IPR000215">
    <property type="entry name" value="Serpin_fam"/>
</dbReference>
<dbReference type="SMART" id="SM00093">
    <property type="entry name" value="SERPIN"/>
    <property type="match status" value="1"/>
</dbReference>
<dbReference type="EMBL" id="RJKE01000001">
    <property type="protein sequence ID" value="ROO89713.1"/>
    <property type="molecule type" value="Genomic_DNA"/>
</dbReference>
<dbReference type="InterPro" id="IPR042185">
    <property type="entry name" value="Serpin_sf_2"/>
</dbReference>
<dbReference type="InterPro" id="IPR036186">
    <property type="entry name" value="Serpin_sf"/>
</dbReference>
<sequence>MAGLVALAGIAGLAAGCGSASAEERRGADLEVAAGDPAAAAAGDLAFGLALLDAWCAADPSANIVLSPASVASGLGMAALGAKGATAAEMSEALGWPADPLPDLRARTAALRATPGLKVSDQIWADPGPATERPYLDRLQTAYRAPLRLVPLLAEPEDARATINDAIAEDTDGLIEDLLPEGSLGGVPWVLTDAVHFEADWASPFEPEDTAPRPFTTASGGRVDAEFLNRSNRYGYANENGWTAVRLPYSRGTVSMVALLPDADADDTGCAIPSAEALRGLALKDEVVSLALPKTDLTTKRQLKDLLEKTGMSLPFSDTADFTGISRDAGKLAFVLHAATLRVDEEGTEAAAATAVGVEATGAAPPDQLLEVVFDRPYLLLLRDEVTGQPLFLARVADPTRH</sequence>
<protein>
    <submittedName>
        <fullName evidence="3">Serpin B</fullName>
    </submittedName>
</protein>
<name>A0A3N1D849_9ACTN</name>
<dbReference type="Pfam" id="PF00079">
    <property type="entry name" value="Serpin"/>
    <property type="match status" value="1"/>
</dbReference>
<accession>A0A3N1D849</accession>